<dbReference type="Gene3D" id="3.90.1150.10">
    <property type="entry name" value="Aspartate Aminotransferase, domain 1"/>
    <property type="match status" value="2"/>
</dbReference>
<dbReference type="PIRSF" id="PIRSF000521">
    <property type="entry name" value="Transaminase_4ab_Lys_Orn"/>
    <property type="match status" value="1"/>
</dbReference>
<sequence>MNSTIGTPEFADTLMVGRLDSFGVAVRYTRAEGTKLYYVDDDGAEVAVLDGVSGFGSLMFGHNNPEIVEHAKSLLDQRIPVHAQMAGYSLALNVATELNKIIRRELETEDKFFALFGNTGAEAVEIAIKHAEFDRVSRVAALKADVAAHVEQARAAAAGGAVLSAAAAAVAGGQDIERLTAEVARRSAEAESRPPLLLALESGFHGKLVSSVQLTYNPMFRAPFAALAAQTRFIPREQPEMIAKVVEQDRVAVLDLVVTAGPAGVIDVVERDFPVFTAFMIEPIMGEGGIHPLSAELGRALREACDAIGVPLVADEIQSGMGRAGTFLSGTQIGLRPDYIILAKALGGGIAKLGVVLINEHRYHGDLEFLHSSTFGKDGFSSGIALKVLEMLEADDGAAYRQAAERGEKTIAMMEAIRADYPDCVKEVRGKGMILGFEFEDQSGSASPAVAESAKQGVLQLHIIRHLFRKHRFRVARTASSPWTVRFEPSIHLSDEDIAQVDVAFRDVCDILRSGDTSRFE</sequence>
<comment type="similarity">
    <text evidence="5">Belongs to the class-III pyridoxal-phosphate-dependent aminotransferase family.</text>
</comment>
<dbReference type="InterPro" id="IPR015422">
    <property type="entry name" value="PyrdxlP-dep_Trfase_small"/>
</dbReference>
<proteinExistence type="inferred from homology"/>
<accession>A0ABW0EKZ4</accession>
<dbReference type="Gene3D" id="3.40.640.10">
    <property type="entry name" value="Type I PLP-dependent aspartate aminotransferase-like (Major domain)"/>
    <property type="match status" value="2"/>
</dbReference>
<dbReference type="InterPro" id="IPR050103">
    <property type="entry name" value="Class-III_PLP-dep_AT"/>
</dbReference>
<dbReference type="SUPFAM" id="SSF53383">
    <property type="entry name" value="PLP-dependent transferases"/>
    <property type="match status" value="1"/>
</dbReference>
<dbReference type="EMBL" id="JBHSKF010000002">
    <property type="protein sequence ID" value="MFC5286611.1"/>
    <property type="molecule type" value="Genomic_DNA"/>
</dbReference>
<keyword evidence="4 5" id="KW-0663">Pyridoxal phosphate</keyword>
<evidence type="ECO:0000256" key="1">
    <source>
        <dbReference type="ARBA" id="ARBA00001933"/>
    </source>
</evidence>
<reference evidence="7" key="1">
    <citation type="journal article" date="2019" name="Int. J. Syst. Evol. Microbiol.">
        <title>The Global Catalogue of Microorganisms (GCM) 10K type strain sequencing project: providing services to taxonomists for standard genome sequencing and annotation.</title>
        <authorList>
            <consortium name="The Broad Institute Genomics Platform"/>
            <consortium name="The Broad Institute Genome Sequencing Center for Infectious Disease"/>
            <person name="Wu L."/>
            <person name="Ma J."/>
        </authorList>
    </citation>
    <scope>NUCLEOTIDE SEQUENCE [LARGE SCALE GENOMIC DNA]</scope>
    <source>
        <strain evidence="7">CCUG 59778</strain>
    </source>
</reference>
<keyword evidence="3" id="KW-0808">Transferase</keyword>
<evidence type="ECO:0000256" key="3">
    <source>
        <dbReference type="ARBA" id="ARBA00022679"/>
    </source>
</evidence>
<evidence type="ECO:0000256" key="4">
    <source>
        <dbReference type="ARBA" id="ARBA00022898"/>
    </source>
</evidence>
<organism evidence="6 7">
    <name type="scientific">Actinokineospora guangxiensis</name>
    <dbReference type="NCBI Taxonomy" id="1490288"/>
    <lineage>
        <taxon>Bacteria</taxon>
        <taxon>Bacillati</taxon>
        <taxon>Actinomycetota</taxon>
        <taxon>Actinomycetes</taxon>
        <taxon>Pseudonocardiales</taxon>
        <taxon>Pseudonocardiaceae</taxon>
        <taxon>Actinokineospora</taxon>
    </lineage>
</organism>
<dbReference type="PANTHER" id="PTHR11986">
    <property type="entry name" value="AMINOTRANSFERASE CLASS III"/>
    <property type="match status" value="1"/>
</dbReference>
<evidence type="ECO:0000256" key="2">
    <source>
        <dbReference type="ARBA" id="ARBA00022576"/>
    </source>
</evidence>
<dbReference type="RefSeq" id="WP_378244703.1">
    <property type="nucleotide sequence ID" value="NZ_JBHSKF010000002.1"/>
</dbReference>
<dbReference type="GO" id="GO:0008483">
    <property type="term" value="F:transaminase activity"/>
    <property type="evidence" value="ECO:0007669"/>
    <property type="project" value="UniProtKB-KW"/>
</dbReference>
<evidence type="ECO:0000256" key="5">
    <source>
        <dbReference type="RuleBase" id="RU003560"/>
    </source>
</evidence>
<dbReference type="PANTHER" id="PTHR11986:SF79">
    <property type="entry name" value="ACETYLORNITHINE AMINOTRANSFERASE, MITOCHONDRIAL"/>
    <property type="match status" value="1"/>
</dbReference>
<name>A0ABW0EKZ4_9PSEU</name>
<gene>
    <name evidence="6" type="ORF">ACFPM7_06075</name>
</gene>
<evidence type="ECO:0000313" key="7">
    <source>
        <dbReference type="Proteomes" id="UP001596157"/>
    </source>
</evidence>
<dbReference type="InterPro" id="IPR015424">
    <property type="entry name" value="PyrdxlP-dep_Trfase"/>
</dbReference>
<dbReference type="InterPro" id="IPR015421">
    <property type="entry name" value="PyrdxlP-dep_Trfase_major"/>
</dbReference>
<keyword evidence="2 6" id="KW-0032">Aminotransferase</keyword>
<dbReference type="Proteomes" id="UP001596157">
    <property type="component" value="Unassembled WGS sequence"/>
</dbReference>
<evidence type="ECO:0000313" key="6">
    <source>
        <dbReference type="EMBL" id="MFC5286611.1"/>
    </source>
</evidence>
<comment type="caution">
    <text evidence="6">The sequence shown here is derived from an EMBL/GenBank/DDBJ whole genome shotgun (WGS) entry which is preliminary data.</text>
</comment>
<dbReference type="Pfam" id="PF00202">
    <property type="entry name" value="Aminotran_3"/>
    <property type="match status" value="1"/>
</dbReference>
<keyword evidence="7" id="KW-1185">Reference proteome</keyword>
<dbReference type="InterPro" id="IPR005814">
    <property type="entry name" value="Aminotrans_3"/>
</dbReference>
<protein>
    <submittedName>
        <fullName evidence="6">Aspartate aminotransferase family protein</fullName>
    </submittedName>
</protein>
<comment type="cofactor">
    <cofactor evidence="1">
        <name>pyridoxal 5'-phosphate</name>
        <dbReference type="ChEBI" id="CHEBI:597326"/>
    </cofactor>
</comment>